<evidence type="ECO:0000313" key="6">
    <source>
        <dbReference type="Proteomes" id="UP000199116"/>
    </source>
</evidence>
<dbReference type="InterPro" id="IPR036735">
    <property type="entry name" value="NGN_dom_sf"/>
</dbReference>
<dbReference type="InterPro" id="IPR006645">
    <property type="entry name" value="NGN-like_dom"/>
</dbReference>
<dbReference type="AlphaFoldDB" id="A0A1I2LEA9"/>
<dbReference type="PANTHER" id="PTHR30265:SF4">
    <property type="entry name" value="KOW MOTIF FAMILY PROTEIN, EXPRESSED"/>
    <property type="match status" value="1"/>
</dbReference>
<accession>A0A1I2LEA9</accession>
<keyword evidence="3" id="KW-0804">Transcription</keyword>
<keyword evidence="6" id="KW-1185">Reference proteome</keyword>
<dbReference type="Pfam" id="PF02357">
    <property type="entry name" value="NusG"/>
    <property type="match status" value="1"/>
</dbReference>
<dbReference type="GO" id="GO:0031564">
    <property type="term" value="P:transcription antitermination"/>
    <property type="evidence" value="ECO:0007669"/>
    <property type="project" value="UniProtKB-KW"/>
</dbReference>
<dbReference type="PANTHER" id="PTHR30265">
    <property type="entry name" value="RHO-INTERACTING TRANSCRIPTION TERMINATION FACTOR NUSG"/>
    <property type="match status" value="1"/>
</dbReference>
<evidence type="ECO:0000313" key="5">
    <source>
        <dbReference type="EMBL" id="SFF77353.1"/>
    </source>
</evidence>
<sequence>MSWYVLYTKPRMEKRVANGLQQMGVEVYCPFITEIKQWSDRKKKIKTPLFKSYVFIKMEEKNRNRVFEVPGVIRYLFWLGKPAIVRDKEIKVIREWLEEDKVDGAKVEHLNEGDKITIKNGAFKQQEAIIRDIGKRKMRLVLPELGFTLEVQTKEII</sequence>
<dbReference type="RefSeq" id="WP_093304139.1">
    <property type="nucleotide sequence ID" value="NZ_FOOH01000008.1"/>
</dbReference>
<dbReference type="Proteomes" id="UP000199116">
    <property type="component" value="Unassembled WGS sequence"/>
</dbReference>
<dbReference type="GO" id="GO:0006354">
    <property type="term" value="P:DNA-templated transcription elongation"/>
    <property type="evidence" value="ECO:0007669"/>
    <property type="project" value="InterPro"/>
</dbReference>
<dbReference type="InterPro" id="IPR043425">
    <property type="entry name" value="NusG-like"/>
</dbReference>
<keyword evidence="1" id="KW-0889">Transcription antitermination</keyword>
<reference evidence="6" key="1">
    <citation type="submission" date="2016-10" db="EMBL/GenBank/DDBJ databases">
        <authorList>
            <person name="Varghese N."/>
            <person name="Submissions S."/>
        </authorList>
    </citation>
    <scope>NUCLEOTIDE SEQUENCE [LARGE SCALE GENOMIC DNA]</scope>
    <source>
        <strain evidence="6">DSM 23515</strain>
    </source>
</reference>
<gene>
    <name evidence="5" type="ORF">SAMN04488033_108102</name>
</gene>
<proteinExistence type="predicted"/>
<dbReference type="CDD" id="cd09895">
    <property type="entry name" value="NGN_SP_UpxY"/>
    <property type="match status" value="1"/>
</dbReference>
<evidence type="ECO:0000259" key="4">
    <source>
        <dbReference type="Pfam" id="PF02357"/>
    </source>
</evidence>
<keyword evidence="2" id="KW-0805">Transcription regulation</keyword>
<dbReference type="NCBIfam" id="NF033644">
    <property type="entry name" value="antiterm_UpxY"/>
    <property type="match status" value="1"/>
</dbReference>
<dbReference type="Gene3D" id="3.30.70.940">
    <property type="entry name" value="NusG, N-terminal domain"/>
    <property type="match status" value="1"/>
</dbReference>
<evidence type="ECO:0000256" key="3">
    <source>
        <dbReference type="ARBA" id="ARBA00023163"/>
    </source>
</evidence>
<dbReference type="SUPFAM" id="SSF82679">
    <property type="entry name" value="N-utilization substance G protein NusG, N-terminal domain"/>
    <property type="match status" value="1"/>
</dbReference>
<evidence type="ECO:0000256" key="1">
    <source>
        <dbReference type="ARBA" id="ARBA00022814"/>
    </source>
</evidence>
<name>A0A1I2LEA9_9FLAO</name>
<feature type="domain" description="NusG-like N-terminal" evidence="4">
    <location>
        <begin position="1"/>
        <end position="94"/>
    </location>
</feature>
<organism evidence="5 6">
    <name type="scientific">Salegentibacter agarivorans</name>
    <dbReference type="NCBI Taxonomy" id="345907"/>
    <lineage>
        <taxon>Bacteria</taxon>
        <taxon>Pseudomonadati</taxon>
        <taxon>Bacteroidota</taxon>
        <taxon>Flavobacteriia</taxon>
        <taxon>Flavobacteriales</taxon>
        <taxon>Flavobacteriaceae</taxon>
        <taxon>Salegentibacter</taxon>
    </lineage>
</organism>
<evidence type="ECO:0000256" key="2">
    <source>
        <dbReference type="ARBA" id="ARBA00023015"/>
    </source>
</evidence>
<protein>
    <submittedName>
        <fullName evidence="5">Transcription antitermination factor NusG</fullName>
    </submittedName>
</protein>
<dbReference type="EMBL" id="FOOH01000008">
    <property type="protein sequence ID" value="SFF77353.1"/>
    <property type="molecule type" value="Genomic_DNA"/>
</dbReference>